<reference evidence="16 17" key="1">
    <citation type="submission" date="2016-03" db="EMBL/GenBank/DDBJ databases">
        <title>Draft Genome Assembly of Pseudomonas putida strain CBF10-2.</title>
        <authorList>
            <person name="Iyer R.S."/>
            <person name="Damania A."/>
        </authorList>
    </citation>
    <scope>NUCLEOTIDE SEQUENCE [LARGE SCALE GENOMIC DNA]</scope>
    <source>
        <strain evidence="16 17">CBF10-2</strain>
    </source>
</reference>
<evidence type="ECO:0000256" key="1">
    <source>
        <dbReference type="ARBA" id="ARBA00004571"/>
    </source>
</evidence>
<dbReference type="NCBIfam" id="TIGR01786">
    <property type="entry name" value="TonB-hemlactrns"/>
    <property type="match status" value="1"/>
</dbReference>
<evidence type="ECO:0000256" key="14">
    <source>
        <dbReference type="SAM" id="SignalP"/>
    </source>
</evidence>
<feature type="domain" description="Secretin/TonB short N-terminal" evidence="15">
    <location>
        <begin position="72"/>
        <end position="123"/>
    </location>
</feature>
<keyword evidence="8" id="KW-0408">Iron</keyword>
<dbReference type="InterPro" id="IPR010949">
    <property type="entry name" value="TonB_Hb/transfer/lactofer_rcpt"/>
</dbReference>
<dbReference type="GO" id="GO:0009279">
    <property type="term" value="C:cell outer membrane"/>
    <property type="evidence" value="ECO:0007669"/>
    <property type="project" value="UniProtKB-SubCell"/>
</dbReference>
<dbReference type="PANTHER" id="PTHR30069">
    <property type="entry name" value="TONB-DEPENDENT OUTER MEMBRANE RECEPTOR"/>
    <property type="match status" value="1"/>
</dbReference>
<dbReference type="Proteomes" id="UP000077752">
    <property type="component" value="Unassembled WGS sequence"/>
</dbReference>
<dbReference type="InterPro" id="IPR011662">
    <property type="entry name" value="Secretin/TonB_short_N"/>
</dbReference>
<evidence type="ECO:0000313" key="16">
    <source>
        <dbReference type="EMBL" id="OAI91187.1"/>
    </source>
</evidence>
<dbReference type="SMART" id="SM00965">
    <property type="entry name" value="STN"/>
    <property type="match status" value="1"/>
</dbReference>
<keyword evidence="5" id="KW-0406">Ion transport</keyword>
<dbReference type="CDD" id="cd01347">
    <property type="entry name" value="ligand_gated_channel"/>
    <property type="match status" value="1"/>
</dbReference>
<keyword evidence="3 12" id="KW-0813">Transport</keyword>
<comment type="subcellular location">
    <subcellularLocation>
        <location evidence="1 12">Cell outer membrane</location>
        <topology evidence="1 12">Multi-pass membrane protein</topology>
    </subcellularLocation>
</comment>
<dbReference type="SUPFAM" id="SSF56935">
    <property type="entry name" value="Porins"/>
    <property type="match status" value="1"/>
</dbReference>
<sequence>MTTPQQRPLHLNRIALACNLLLSVCTLPMGIGVVQAAEPGPDASQRSALIRFDIPAQPLDSAVLAFAEQAKVQVFFDSRKLAGLRSEGLHGEHTSREGLALLLGANPVRYRFGGNDQVGLERLSDDGKALELGATRIRSVSDGDWVYTAPRSVAVITREQIDKRPPRHAADMLEETAGVYTAVNQRDPGLSVNIRGVQDYGRVNMNIDGMRQNFNVNGHQQRNGIMVVDPEFVSSVEIEKGSQSGMGGAGVLGGIASFNTVQASEFLGPDKEYGGRIRAGHGIGELGNGTYFNGSALFAFGNEVGDLLLGVSERHFGDYRAGTNDKDNLGTQIRAREVWPQAWENWLESEVGDMGSVTRSRLFKLGINLPQDQRLQFNYIETDTDSKDAWTWPTDDLSAFYYQRSGATDLNAKNASIDYSFTPDNDLIDVQAKVYFVRTRMDRWNAASTASPGSGNWFGAYNDRFQTDTWGLQLQNTSRFYIGAVDKLTINYGTELFEDRFKPATDRVAATNEQALPYVEGATPEGKKLTASLFANAQYEHGDWLTLDAGLRYDRYRLSGASGMTLWMYPEGTWEGAASTKTRQTLLFDDTTEQGHFSPTFGIAVKPGVDWLQLYTRWGRGWRSPAVTEVFMTGRPHAGNASEMVYPNPYLKPETSHDWELGFNIFRESLLRDGDRFGLKVAYFDTRIDNFSFLDVNVNLPDETSSGTGLGRMAYQNNEETTRFRGVEYSLDYDAGAWYGRLAYTHMIGSNDFCSRQFYMGGAKQVVRVGTVTRPVQVGNRIVMRQFPVSEAQANDAMSNQITCGNIMGNATYMPADRGSLTLGMRFFDNTLDVGGRLRYSKGNGANLDTPGYATLDQALWPKYKVYDLFASYWMTPQVNLSLALENATDQAYFVAMGDVNNLSLARGRTLTGMLEYRF</sequence>
<dbReference type="InterPro" id="IPR039426">
    <property type="entry name" value="TonB-dep_rcpt-like"/>
</dbReference>
<evidence type="ECO:0000256" key="3">
    <source>
        <dbReference type="ARBA" id="ARBA00022448"/>
    </source>
</evidence>
<comment type="similarity">
    <text evidence="2 12 13">Belongs to the TonB-dependent receptor family.</text>
</comment>
<evidence type="ECO:0000256" key="12">
    <source>
        <dbReference type="PROSITE-ProRule" id="PRU01360"/>
    </source>
</evidence>
<evidence type="ECO:0000313" key="17">
    <source>
        <dbReference type="Proteomes" id="UP000077752"/>
    </source>
</evidence>
<evidence type="ECO:0000256" key="13">
    <source>
        <dbReference type="RuleBase" id="RU003357"/>
    </source>
</evidence>
<dbReference type="NCBIfam" id="TIGR01785">
    <property type="entry name" value="TonB-hemin"/>
    <property type="match status" value="1"/>
</dbReference>
<evidence type="ECO:0000256" key="6">
    <source>
        <dbReference type="ARBA" id="ARBA00022692"/>
    </source>
</evidence>
<evidence type="ECO:0000256" key="8">
    <source>
        <dbReference type="ARBA" id="ARBA00023004"/>
    </source>
</evidence>
<keyword evidence="4 12" id="KW-1134">Transmembrane beta strand</keyword>
<keyword evidence="5" id="KW-0410">Iron transport</keyword>
<dbReference type="GO" id="GO:0044718">
    <property type="term" value="P:siderophore transmembrane transport"/>
    <property type="evidence" value="ECO:0007669"/>
    <property type="project" value="TreeGrafter"/>
</dbReference>
<dbReference type="Pfam" id="PF00593">
    <property type="entry name" value="TonB_dep_Rec_b-barrel"/>
    <property type="match status" value="1"/>
</dbReference>
<dbReference type="PANTHER" id="PTHR30069:SF41">
    <property type="entry name" value="HEME_HEMOPEXIN UTILIZATION PROTEIN C"/>
    <property type="match status" value="1"/>
</dbReference>
<dbReference type="GO" id="GO:0015232">
    <property type="term" value="F:heme transmembrane transporter activity"/>
    <property type="evidence" value="ECO:0007669"/>
    <property type="project" value="InterPro"/>
</dbReference>
<dbReference type="InterPro" id="IPR036942">
    <property type="entry name" value="Beta-barrel_TonB_sf"/>
</dbReference>
<keyword evidence="10 12" id="KW-0472">Membrane</keyword>
<dbReference type="AlphaFoldDB" id="A0A177SKY1"/>
<keyword evidence="7 14" id="KW-0732">Signal</keyword>
<evidence type="ECO:0000256" key="11">
    <source>
        <dbReference type="ARBA" id="ARBA00023237"/>
    </source>
</evidence>
<feature type="chain" id="PRO_5008073683" evidence="14">
    <location>
        <begin position="37"/>
        <end position="919"/>
    </location>
</feature>
<evidence type="ECO:0000259" key="15">
    <source>
        <dbReference type="SMART" id="SM00965"/>
    </source>
</evidence>
<dbReference type="InterPro" id="IPR000531">
    <property type="entry name" value="Beta-barrel_TonB"/>
</dbReference>
<keyword evidence="11 12" id="KW-0998">Cell outer membrane</keyword>
<dbReference type="InterPro" id="IPR011276">
    <property type="entry name" value="TonB_haem/Hb_rcpt"/>
</dbReference>
<name>A0A177SKY1_PSEPU</name>
<dbReference type="Pfam" id="PF07715">
    <property type="entry name" value="Plug"/>
    <property type="match status" value="1"/>
</dbReference>
<gene>
    <name evidence="16" type="ORF">AYO28_22375</name>
</gene>
<evidence type="ECO:0000256" key="2">
    <source>
        <dbReference type="ARBA" id="ARBA00009810"/>
    </source>
</evidence>
<keyword evidence="6 12" id="KW-0812">Transmembrane</keyword>
<evidence type="ECO:0000256" key="10">
    <source>
        <dbReference type="ARBA" id="ARBA00023136"/>
    </source>
</evidence>
<comment type="caution">
    <text evidence="16">The sequence shown here is derived from an EMBL/GenBank/DDBJ whole genome shotgun (WGS) entry which is preliminary data.</text>
</comment>
<feature type="signal peptide" evidence="14">
    <location>
        <begin position="1"/>
        <end position="36"/>
    </location>
</feature>
<dbReference type="PROSITE" id="PS52016">
    <property type="entry name" value="TONB_DEPENDENT_REC_3"/>
    <property type="match status" value="1"/>
</dbReference>
<accession>A0A177SKY1</accession>
<dbReference type="Gene3D" id="3.55.50.30">
    <property type="match status" value="1"/>
</dbReference>
<dbReference type="GO" id="GO:0015344">
    <property type="term" value="F:siderophore uptake transmembrane transporter activity"/>
    <property type="evidence" value="ECO:0007669"/>
    <property type="project" value="TreeGrafter"/>
</dbReference>
<proteinExistence type="inferred from homology"/>
<organism evidence="16 17">
    <name type="scientific">Pseudomonas putida</name>
    <name type="common">Arthrobacter siderocapsulatus</name>
    <dbReference type="NCBI Taxonomy" id="303"/>
    <lineage>
        <taxon>Bacteria</taxon>
        <taxon>Pseudomonadati</taxon>
        <taxon>Pseudomonadota</taxon>
        <taxon>Gammaproteobacteria</taxon>
        <taxon>Pseudomonadales</taxon>
        <taxon>Pseudomonadaceae</taxon>
        <taxon>Pseudomonas</taxon>
    </lineage>
</organism>
<dbReference type="Gene3D" id="2.40.170.20">
    <property type="entry name" value="TonB-dependent receptor, beta-barrel domain"/>
    <property type="match status" value="1"/>
</dbReference>
<dbReference type="InterPro" id="IPR012910">
    <property type="entry name" value="Plug_dom"/>
</dbReference>
<dbReference type="Gene3D" id="2.170.130.10">
    <property type="entry name" value="TonB-dependent receptor, plug domain"/>
    <property type="match status" value="1"/>
</dbReference>
<evidence type="ECO:0000256" key="7">
    <source>
        <dbReference type="ARBA" id="ARBA00022729"/>
    </source>
</evidence>
<dbReference type="InterPro" id="IPR037066">
    <property type="entry name" value="Plug_dom_sf"/>
</dbReference>
<evidence type="ECO:0000256" key="5">
    <source>
        <dbReference type="ARBA" id="ARBA00022496"/>
    </source>
</evidence>
<keyword evidence="9 13" id="KW-0798">TonB box</keyword>
<evidence type="ECO:0000256" key="9">
    <source>
        <dbReference type="ARBA" id="ARBA00023077"/>
    </source>
</evidence>
<protein>
    <submittedName>
        <fullName evidence="16">Ligand-gated channel</fullName>
    </submittedName>
</protein>
<evidence type="ECO:0000256" key="4">
    <source>
        <dbReference type="ARBA" id="ARBA00022452"/>
    </source>
</evidence>
<dbReference type="EMBL" id="LUCV01000028">
    <property type="protein sequence ID" value="OAI91187.1"/>
    <property type="molecule type" value="Genomic_DNA"/>
</dbReference>